<feature type="compositionally biased region" description="Low complexity" evidence="1">
    <location>
        <begin position="76"/>
        <end position="89"/>
    </location>
</feature>
<reference evidence="4" key="1">
    <citation type="submission" date="2017-01" db="EMBL/GenBank/DDBJ databases">
        <title>Comparative genomics of anhydrobiosis in the tardigrade Hypsibius dujardini.</title>
        <authorList>
            <person name="Yoshida Y."/>
            <person name="Koutsovoulos G."/>
            <person name="Laetsch D."/>
            <person name="Stevens L."/>
            <person name="Kumar S."/>
            <person name="Horikawa D."/>
            <person name="Ishino K."/>
            <person name="Komine S."/>
            <person name="Tomita M."/>
            <person name="Blaxter M."/>
            <person name="Arakawa K."/>
        </authorList>
    </citation>
    <scope>NUCLEOTIDE SEQUENCE [LARGE SCALE GENOMIC DNA]</scope>
    <source>
        <strain evidence="4">Z151</strain>
    </source>
</reference>
<feature type="compositionally biased region" description="Acidic residues" evidence="1">
    <location>
        <begin position="49"/>
        <end position="60"/>
    </location>
</feature>
<dbReference type="AlphaFoldDB" id="A0A1W0WJ64"/>
<organism evidence="3 4">
    <name type="scientific">Hypsibius exemplaris</name>
    <name type="common">Freshwater tardigrade</name>
    <dbReference type="NCBI Taxonomy" id="2072580"/>
    <lineage>
        <taxon>Eukaryota</taxon>
        <taxon>Metazoa</taxon>
        <taxon>Ecdysozoa</taxon>
        <taxon>Tardigrada</taxon>
        <taxon>Eutardigrada</taxon>
        <taxon>Parachela</taxon>
        <taxon>Hypsibioidea</taxon>
        <taxon>Hypsibiidae</taxon>
        <taxon>Hypsibius</taxon>
    </lineage>
</organism>
<feature type="compositionally biased region" description="Polar residues" evidence="1">
    <location>
        <begin position="28"/>
        <end position="45"/>
    </location>
</feature>
<evidence type="ECO:0000256" key="1">
    <source>
        <dbReference type="SAM" id="MobiDB-lite"/>
    </source>
</evidence>
<feature type="chain" id="PRO_5012031756" evidence="2">
    <location>
        <begin position="21"/>
        <end position="153"/>
    </location>
</feature>
<accession>A0A1W0WJ64</accession>
<feature type="signal peptide" evidence="2">
    <location>
        <begin position="1"/>
        <end position="20"/>
    </location>
</feature>
<dbReference type="EMBL" id="MTYJ01000091">
    <property type="protein sequence ID" value="OQV15261.1"/>
    <property type="molecule type" value="Genomic_DNA"/>
</dbReference>
<protein>
    <submittedName>
        <fullName evidence="3">Uncharacterized protein</fullName>
    </submittedName>
</protein>
<keyword evidence="4" id="KW-1185">Reference proteome</keyword>
<evidence type="ECO:0000313" key="3">
    <source>
        <dbReference type="EMBL" id="OQV15261.1"/>
    </source>
</evidence>
<keyword evidence="2" id="KW-0732">Signal</keyword>
<sequence>MLKSLWIVCSCLALLSLICADHERGQKKSTSVQRVNGRGVSTTTKNYDDDSVESLEESAEESVSAGARMSSPFGQSRVSSNSNFSGSNSTDVAPSDDAESWDFSLSEVELESVANKTAERLFEMLLQNNAFMMGGAKTSGISNYVRRRRRFAA</sequence>
<evidence type="ECO:0000256" key="2">
    <source>
        <dbReference type="SAM" id="SignalP"/>
    </source>
</evidence>
<name>A0A1W0WJ64_HYPEX</name>
<dbReference type="Proteomes" id="UP000192578">
    <property type="component" value="Unassembled WGS sequence"/>
</dbReference>
<comment type="caution">
    <text evidence="3">The sequence shown here is derived from an EMBL/GenBank/DDBJ whole genome shotgun (WGS) entry which is preliminary data.</text>
</comment>
<evidence type="ECO:0000313" key="4">
    <source>
        <dbReference type="Proteomes" id="UP000192578"/>
    </source>
</evidence>
<gene>
    <name evidence="3" type="ORF">BV898_10495</name>
</gene>
<proteinExistence type="predicted"/>
<feature type="region of interest" description="Disordered" evidence="1">
    <location>
        <begin position="28"/>
        <end position="98"/>
    </location>
</feature>